<dbReference type="EMBL" id="JABSTQ010009397">
    <property type="protein sequence ID" value="KAG0429601.1"/>
    <property type="molecule type" value="Genomic_DNA"/>
</dbReference>
<evidence type="ECO:0000313" key="2">
    <source>
        <dbReference type="Proteomes" id="UP000805193"/>
    </source>
</evidence>
<name>A0AC60Q7D0_IXOPE</name>
<keyword evidence="2" id="KW-1185">Reference proteome</keyword>
<protein>
    <submittedName>
        <fullName evidence="1">Uncharacterized protein</fullName>
    </submittedName>
</protein>
<reference evidence="1 2" key="1">
    <citation type="journal article" date="2020" name="Cell">
        <title>Large-Scale Comparative Analyses of Tick Genomes Elucidate Their Genetic Diversity and Vector Capacities.</title>
        <authorList>
            <consortium name="Tick Genome and Microbiome Consortium (TIGMIC)"/>
            <person name="Jia N."/>
            <person name="Wang J."/>
            <person name="Shi W."/>
            <person name="Du L."/>
            <person name="Sun Y."/>
            <person name="Zhan W."/>
            <person name="Jiang J.F."/>
            <person name="Wang Q."/>
            <person name="Zhang B."/>
            <person name="Ji P."/>
            <person name="Bell-Sakyi L."/>
            <person name="Cui X.M."/>
            <person name="Yuan T.T."/>
            <person name="Jiang B.G."/>
            <person name="Yang W.F."/>
            <person name="Lam T.T."/>
            <person name="Chang Q.C."/>
            <person name="Ding S.J."/>
            <person name="Wang X.J."/>
            <person name="Zhu J.G."/>
            <person name="Ruan X.D."/>
            <person name="Zhao L."/>
            <person name="Wei J.T."/>
            <person name="Ye R.Z."/>
            <person name="Que T.C."/>
            <person name="Du C.H."/>
            <person name="Zhou Y.H."/>
            <person name="Cheng J.X."/>
            <person name="Dai P.F."/>
            <person name="Guo W.B."/>
            <person name="Han X.H."/>
            <person name="Huang E.J."/>
            <person name="Li L.F."/>
            <person name="Wei W."/>
            <person name="Gao Y.C."/>
            <person name="Liu J.Z."/>
            <person name="Shao H.Z."/>
            <person name="Wang X."/>
            <person name="Wang C.C."/>
            <person name="Yang T.C."/>
            <person name="Huo Q.B."/>
            <person name="Li W."/>
            <person name="Chen H.Y."/>
            <person name="Chen S.E."/>
            <person name="Zhou L.G."/>
            <person name="Ni X.B."/>
            <person name="Tian J.H."/>
            <person name="Sheng Y."/>
            <person name="Liu T."/>
            <person name="Pan Y.S."/>
            <person name="Xia L.Y."/>
            <person name="Li J."/>
            <person name="Zhao F."/>
            <person name="Cao W.C."/>
        </authorList>
    </citation>
    <scope>NUCLEOTIDE SEQUENCE [LARGE SCALE GENOMIC DNA]</scope>
    <source>
        <strain evidence="1">Iper-2018</strain>
    </source>
</reference>
<sequence length="186" mass="21314">MACRGNRNVSDTSEDEDIASAMVKDRRFGLQPYIYDPSASSSSEGDGDGPDTPPPARRVGSANWCSCNGCRPMLTDHESLCCREVDRARELCLDQGVPCITKHPWFELYCLNRPVLDLAYVKMQYFRPLDAGNRTQEEKYRYTAYHQFTWWVHKRLGRGNRVVLPSCVVCRIRQEFPSTDGTYRGF</sequence>
<comment type="caution">
    <text evidence="1">The sequence shown here is derived from an EMBL/GenBank/DDBJ whole genome shotgun (WGS) entry which is preliminary data.</text>
</comment>
<gene>
    <name evidence="1" type="ORF">HPB47_023471</name>
</gene>
<accession>A0AC60Q7D0</accession>
<evidence type="ECO:0000313" key="1">
    <source>
        <dbReference type="EMBL" id="KAG0429601.1"/>
    </source>
</evidence>
<organism evidence="1 2">
    <name type="scientific">Ixodes persulcatus</name>
    <name type="common">Taiga tick</name>
    <dbReference type="NCBI Taxonomy" id="34615"/>
    <lineage>
        <taxon>Eukaryota</taxon>
        <taxon>Metazoa</taxon>
        <taxon>Ecdysozoa</taxon>
        <taxon>Arthropoda</taxon>
        <taxon>Chelicerata</taxon>
        <taxon>Arachnida</taxon>
        <taxon>Acari</taxon>
        <taxon>Parasitiformes</taxon>
        <taxon>Ixodida</taxon>
        <taxon>Ixodoidea</taxon>
        <taxon>Ixodidae</taxon>
        <taxon>Ixodinae</taxon>
        <taxon>Ixodes</taxon>
    </lineage>
</organism>
<dbReference type="Proteomes" id="UP000805193">
    <property type="component" value="Unassembled WGS sequence"/>
</dbReference>
<proteinExistence type="predicted"/>